<feature type="non-terminal residue" evidence="1">
    <location>
        <position position="1"/>
    </location>
</feature>
<dbReference type="PANTHER" id="PTHR47326:SF1">
    <property type="entry name" value="HTH PSQ-TYPE DOMAIN-CONTAINING PROTEIN"/>
    <property type="match status" value="1"/>
</dbReference>
<accession>E2ADA4</accession>
<proteinExistence type="predicted"/>
<dbReference type="PANTHER" id="PTHR47326">
    <property type="entry name" value="TRANSPOSABLE ELEMENT TC3 TRANSPOSASE-LIKE PROTEIN"/>
    <property type="match status" value="1"/>
</dbReference>
<protein>
    <submittedName>
        <fullName evidence="1">Uncharacterized protein</fullName>
    </submittedName>
</protein>
<organism evidence="2">
    <name type="scientific">Camponotus floridanus</name>
    <name type="common">Florida carpenter ant</name>
    <dbReference type="NCBI Taxonomy" id="104421"/>
    <lineage>
        <taxon>Eukaryota</taxon>
        <taxon>Metazoa</taxon>
        <taxon>Ecdysozoa</taxon>
        <taxon>Arthropoda</taxon>
        <taxon>Hexapoda</taxon>
        <taxon>Insecta</taxon>
        <taxon>Pterygota</taxon>
        <taxon>Neoptera</taxon>
        <taxon>Endopterygota</taxon>
        <taxon>Hymenoptera</taxon>
        <taxon>Apocrita</taxon>
        <taxon>Aculeata</taxon>
        <taxon>Formicoidea</taxon>
        <taxon>Formicidae</taxon>
        <taxon>Formicinae</taxon>
        <taxon>Camponotus</taxon>
    </lineage>
</organism>
<keyword evidence="2" id="KW-1185">Reference proteome</keyword>
<name>E2ADA4_CAMFO</name>
<gene>
    <name evidence="1" type="ORF">EAG_00194</name>
</gene>
<dbReference type="AlphaFoldDB" id="E2ADA4"/>
<dbReference type="InParanoid" id="E2ADA4"/>
<dbReference type="Proteomes" id="UP000000311">
    <property type="component" value="Unassembled WGS sequence"/>
</dbReference>
<dbReference type="OMA" id="FWGNENP"/>
<reference evidence="1 2" key="1">
    <citation type="journal article" date="2010" name="Science">
        <title>Genomic comparison of the ants Camponotus floridanus and Harpegnathos saltator.</title>
        <authorList>
            <person name="Bonasio R."/>
            <person name="Zhang G."/>
            <person name="Ye C."/>
            <person name="Mutti N.S."/>
            <person name="Fang X."/>
            <person name="Qin N."/>
            <person name="Donahue G."/>
            <person name="Yang P."/>
            <person name="Li Q."/>
            <person name="Li C."/>
            <person name="Zhang P."/>
            <person name="Huang Z."/>
            <person name="Berger S.L."/>
            <person name="Reinberg D."/>
            <person name="Wang J."/>
            <person name="Liebig J."/>
        </authorList>
    </citation>
    <scope>NUCLEOTIDE SEQUENCE [LARGE SCALE GENOMIC DNA]</scope>
    <source>
        <strain evidence="2">C129</strain>
    </source>
</reference>
<evidence type="ECO:0000313" key="2">
    <source>
        <dbReference type="Proteomes" id="UP000000311"/>
    </source>
</evidence>
<evidence type="ECO:0000313" key="1">
    <source>
        <dbReference type="EMBL" id="EFN68585.1"/>
    </source>
</evidence>
<sequence length="55" mass="6683">DESIFTRDGTFNTHNYHFWGNENPHQFRVRSFQHRFSINLWAGIHNNTIVSIYIF</sequence>
<feature type="non-terminal residue" evidence="1">
    <location>
        <position position="55"/>
    </location>
</feature>
<dbReference type="EMBL" id="GL438700">
    <property type="protein sequence ID" value="EFN68585.1"/>
    <property type="molecule type" value="Genomic_DNA"/>
</dbReference>